<keyword evidence="1" id="KW-0812">Transmembrane</keyword>
<dbReference type="InterPro" id="IPR036249">
    <property type="entry name" value="Thioredoxin-like_sf"/>
</dbReference>
<dbReference type="EMBL" id="NOXX01000184">
    <property type="protein sequence ID" value="OYQ45270.1"/>
    <property type="molecule type" value="Genomic_DNA"/>
</dbReference>
<dbReference type="RefSeq" id="WP_094485942.1">
    <property type="nucleotide sequence ID" value="NZ_NOXX01000184.1"/>
</dbReference>
<evidence type="ECO:0000313" key="2">
    <source>
        <dbReference type="EMBL" id="OYQ45270.1"/>
    </source>
</evidence>
<organism evidence="2 3">
    <name type="scientific">Flavobacterium aurantiibacter</name>
    <dbReference type="NCBI Taxonomy" id="2023067"/>
    <lineage>
        <taxon>Bacteria</taxon>
        <taxon>Pseudomonadati</taxon>
        <taxon>Bacteroidota</taxon>
        <taxon>Flavobacteriia</taxon>
        <taxon>Flavobacteriales</taxon>
        <taxon>Flavobacteriaceae</taxon>
        <taxon>Flavobacterium</taxon>
    </lineage>
</organism>
<sequence length="164" mass="18896">MKKSKIFIIGGIVVFVLVAFTILFGILQKFKEFKTLSNKYNLTSNQFILIDRDSATSKINVDSTKFYNIHFFKTSNSSCLSELDSFAKYKAKFKNQELIFISFESPSVVKKHTTYKNYPFQLYSVDSTKLPFTPKSVRYFPFKIFISKSKIISASPGAIEWSQL</sequence>
<accession>A0A255ZWW4</accession>
<evidence type="ECO:0000313" key="3">
    <source>
        <dbReference type="Proteomes" id="UP000216035"/>
    </source>
</evidence>
<dbReference type="Proteomes" id="UP000216035">
    <property type="component" value="Unassembled WGS sequence"/>
</dbReference>
<reference evidence="2 3" key="1">
    <citation type="submission" date="2017-07" db="EMBL/GenBank/DDBJ databases">
        <title>Flavobacterium cyanobacteriorum sp. nov., isolated from cyanobacterial aggregates in a eutrophic lake.</title>
        <authorList>
            <person name="Cai H."/>
        </authorList>
    </citation>
    <scope>NUCLEOTIDE SEQUENCE [LARGE SCALE GENOMIC DNA]</scope>
    <source>
        <strain evidence="2 3">TH167</strain>
    </source>
</reference>
<proteinExistence type="predicted"/>
<protein>
    <submittedName>
        <fullName evidence="2">Uncharacterized protein</fullName>
    </submittedName>
</protein>
<gene>
    <name evidence="2" type="ORF">CHX27_06450</name>
</gene>
<name>A0A255ZWW4_9FLAO</name>
<comment type="caution">
    <text evidence="2">The sequence shown here is derived from an EMBL/GenBank/DDBJ whole genome shotgun (WGS) entry which is preliminary data.</text>
</comment>
<keyword evidence="1" id="KW-1133">Transmembrane helix</keyword>
<feature type="transmembrane region" description="Helical" evidence="1">
    <location>
        <begin position="6"/>
        <end position="27"/>
    </location>
</feature>
<dbReference type="SUPFAM" id="SSF52833">
    <property type="entry name" value="Thioredoxin-like"/>
    <property type="match status" value="1"/>
</dbReference>
<keyword evidence="3" id="KW-1185">Reference proteome</keyword>
<evidence type="ECO:0000256" key="1">
    <source>
        <dbReference type="SAM" id="Phobius"/>
    </source>
</evidence>
<keyword evidence="1" id="KW-0472">Membrane</keyword>
<dbReference type="Gene3D" id="3.40.30.10">
    <property type="entry name" value="Glutaredoxin"/>
    <property type="match status" value="1"/>
</dbReference>
<dbReference type="AlphaFoldDB" id="A0A255ZWW4"/>